<evidence type="ECO:0000259" key="1">
    <source>
        <dbReference type="Pfam" id="PF13304"/>
    </source>
</evidence>
<evidence type="ECO:0000313" key="4">
    <source>
        <dbReference type="Proteomes" id="UP000282926"/>
    </source>
</evidence>
<name>A0ABY0CUU2_9DELT</name>
<organism evidence="3 4">
    <name type="scientific">Lujinxingia sediminis</name>
    <dbReference type="NCBI Taxonomy" id="2480984"/>
    <lineage>
        <taxon>Bacteria</taxon>
        <taxon>Deltaproteobacteria</taxon>
        <taxon>Bradymonadales</taxon>
        <taxon>Lujinxingiaceae</taxon>
        <taxon>Lujinxingia</taxon>
    </lineage>
</organism>
<dbReference type="Pfam" id="PF14491">
    <property type="entry name" value="DUF4435"/>
    <property type="match status" value="1"/>
</dbReference>
<accession>A0ABY0CUU2</accession>
<evidence type="ECO:0000313" key="3">
    <source>
        <dbReference type="EMBL" id="RVU46678.1"/>
    </source>
</evidence>
<dbReference type="Proteomes" id="UP000282926">
    <property type="component" value="Unassembled WGS sequence"/>
</dbReference>
<proteinExistence type="predicted"/>
<keyword evidence="4" id="KW-1185">Reference proteome</keyword>
<evidence type="ECO:0000259" key="2">
    <source>
        <dbReference type="Pfam" id="PF14491"/>
    </source>
</evidence>
<gene>
    <name evidence="3" type="ORF">EA187_05950</name>
</gene>
<dbReference type="InterPro" id="IPR027417">
    <property type="entry name" value="P-loop_NTPase"/>
</dbReference>
<dbReference type="InterPro" id="IPR003959">
    <property type="entry name" value="ATPase_AAA_core"/>
</dbReference>
<dbReference type="Pfam" id="PF13304">
    <property type="entry name" value="AAA_21"/>
    <property type="match status" value="1"/>
</dbReference>
<dbReference type="EMBL" id="SADD01000002">
    <property type="protein sequence ID" value="RVU46678.1"/>
    <property type="molecule type" value="Genomic_DNA"/>
</dbReference>
<dbReference type="SUPFAM" id="SSF52540">
    <property type="entry name" value="P-loop containing nucleoside triphosphate hydrolases"/>
    <property type="match status" value="1"/>
</dbReference>
<dbReference type="Gene3D" id="3.40.50.300">
    <property type="entry name" value="P-loop containing nucleotide triphosphate hydrolases"/>
    <property type="match status" value="1"/>
</dbReference>
<reference evidence="3 4" key="1">
    <citation type="submission" date="2019-01" db="EMBL/GenBank/DDBJ databases">
        <title>Lujinxingia litoralis gen. nov., sp. nov. and Lujinxingia sediminis gen. nov., sp. nov., new members in the order Bradymonadales, isolated from coastal sediment.</title>
        <authorList>
            <person name="Li C.-M."/>
        </authorList>
    </citation>
    <scope>NUCLEOTIDE SEQUENCE [LARGE SCALE GENOMIC DNA]</scope>
    <source>
        <strain evidence="3 4">SEH01</strain>
    </source>
</reference>
<feature type="domain" description="ATPase AAA-type core" evidence="1">
    <location>
        <begin position="94"/>
        <end position="246"/>
    </location>
</feature>
<protein>
    <submittedName>
        <fullName evidence="3">DUF4435 domain-containing protein</fullName>
    </submittedName>
</protein>
<dbReference type="InterPro" id="IPR029492">
    <property type="entry name" value="DUF4435"/>
</dbReference>
<sequence length="555" mass="63281">MKNIKLPTKITPSPHNPPFNIATTIDAIIGTPLMCVGANGSGKSAFGAWIDSSNPNTYRISAQRAISMNEEIAPQPVKTAERNFHRRHTTQDVFNERLYQPQKDFEPLLQVLLAEKRQRDAEFVQEHKEADNQDRAKLTPKLTKIDILQKIWEQILPHRKLIFGDGRVEVKSANAADNNIKYSAKRMSDGERVTFYLIGQCLCAPKNSIIIIDEPEIHIHKAIRDPLWSRIEHARSDCTFIYLTHDVDFAASRPGATLIWIRSFDGVNWEWEELDRTGDVPEQVRLELLGSRNPVLFVEGSAESYDVAIYSAVYPELTVTPLGSCETVIRTVQGFSTLEDFHHYQPRGIIDRDYRCKSEIDSLIKNGIHILDVAEIEHLFCLPEILTQLATDLHFDPADKINKSTEFVLSEFESEREIQIARRAEREIKYILSSLDLSGAKNQDELNEKFQLTLSKIDTSAIYEKSKSVIDSIIESKNYMETLRVFNRKGLARQLRHTFEGTCPISFISRAIRQGNGENYLAVLRDCLPSVEELFDYTIENIGRKTTGLNEKSCI</sequence>
<comment type="caution">
    <text evidence="3">The sequence shown here is derived from an EMBL/GenBank/DDBJ whole genome shotgun (WGS) entry which is preliminary data.</text>
</comment>
<feature type="domain" description="DUF4435" evidence="2">
    <location>
        <begin position="292"/>
        <end position="516"/>
    </location>
</feature>
<dbReference type="RefSeq" id="WP_127779516.1">
    <property type="nucleotide sequence ID" value="NZ_SADD01000002.1"/>
</dbReference>